<organism evidence="4 5">
    <name type="scientific">Haemaphysalis longicornis</name>
    <name type="common">Bush tick</name>
    <dbReference type="NCBI Taxonomy" id="44386"/>
    <lineage>
        <taxon>Eukaryota</taxon>
        <taxon>Metazoa</taxon>
        <taxon>Ecdysozoa</taxon>
        <taxon>Arthropoda</taxon>
        <taxon>Chelicerata</taxon>
        <taxon>Arachnida</taxon>
        <taxon>Acari</taxon>
        <taxon>Parasitiformes</taxon>
        <taxon>Ixodida</taxon>
        <taxon>Ixodoidea</taxon>
        <taxon>Ixodidae</taxon>
        <taxon>Haemaphysalinae</taxon>
        <taxon>Haemaphysalis</taxon>
    </lineage>
</organism>
<dbReference type="OrthoDB" id="5855668at2759"/>
<evidence type="ECO:0000313" key="5">
    <source>
        <dbReference type="Proteomes" id="UP000821853"/>
    </source>
</evidence>
<feature type="domain" description="Copine C-terminal" evidence="3">
    <location>
        <begin position="304"/>
        <end position="435"/>
    </location>
</feature>
<dbReference type="SUPFAM" id="SSF49562">
    <property type="entry name" value="C2 domain (Calcium/lipid-binding domain, CaLB)"/>
    <property type="match status" value="1"/>
</dbReference>
<dbReference type="Pfam" id="PF07002">
    <property type="entry name" value="Copine"/>
    <property type="match status" value="1"/>
</dbReference>
<dbReference type="EMBL" id="JABSTR010000010">
    <property type="protein sequence ID" value="KAH9379634.1"/>
    <property type="molecule type" value="Genomic_DNA"/>
</dbReference>
<gene>
    <name evidence="4" type="ORF">HPB48_020041</name>
</gene>
<reference evidence="4 5" key="1">
    <citation type="journal article" date="2020" name="Cell">
        <title>Large-Scale Comparative Analyses of Tick Genomes Elucidate Their Genetic Diversity and Vector Capacities.</title>
        <authorList>
            <consortium name="Tick Genome and Microbiome Consortium (TIGMIC)"/>
            <person name="Jia N."/>
            <person name="Wang J."/>
            <person name="Shi W."/>
            <person name="Du L."/>
            <person name="Sun Y."/>
            <person name="Zhan W."/>
            <person name="Jiang J.F."/>
            <person name="Wang Q."/>
            <person name="Zhang B."/>
            <person name="Ji P."/>
            <person name="Bell-Sakyi L."/>
            <person name="Cui X.M."/>
            <person name="Yuan T.T."/>
            <person name="Jiang B.G."/>
            <person name="Yang W.F."/>
            <person name="Lam T.T."/>
            <person name="Chang Q.C."/>
            <person name="Ding S.J."/>
            <person name="Wang X.J."/>
            <person name="Zhu J.G."/>
            <person name="Ruan X.D."/>
            <person name="Zhao L."/>
            <person name="Wei J.T."/>
            <person name="Ye R.Z."/>
            <person name="Que T.C."/>
            <person name="Du C.H."/>
            <person name="Zhou Y.H."/>
            <person name="Cheng J.X."/>
            <person name="Dai P.F."/>
            <person name="Guo W.B."/>
            <person name="Han X.H."/>
            <person name="Huang E.J."/>
            <person name="Li L.F."/>
            <person name="Wei W."/>
            <person name="Gao Y.C."/>
            <person name="Liu J.Z."/>
            <person name="Shao H.Z."/>
            <person name="Wang X."/>
            <person name="Wang C.C."/>
            <person name="Yang T.C."/>
            <person name="Huo Q.B."/>
            <person name="Li W."/>
            <person name="Chen H.Y."/>
            <person name="Chen S.E."/>
            <person name="Zhou L.G."/>
            <person name="Ni X.B."/>
            <person name="Tian J.H."/>
            <person name="Sheng Y."/>
            <person name="Liu T."/>
            <person name="Pan Y.S."/>
            <person name="Xia L.Y."/>
            <person name="Li J."/>
            <person name="Zhao F."/>
            <person name="Cao W.C."/>
        </authorList>
    </citation>
    <scope>NUCLEOTIDE SEQUENCE [LARGE SCALE GENOMIC DNA]</scope>
    <source>
        <strain evidence="4">HaeL-2018</strain>
    </source>
</reference>
<dbReference type="InterPro" id="IPR035892">
    <property type="entry name" value="C2_domain_sf"/>
</dbReference>
<dbReference type="PANTHER" id="PTHR10857">
    <property type="entry name" value="COPINE"/>
    <property type="match status" value="1"/>
</dbReference>
<evidence type="ECO:0000256" key="1">
    <source>
        <dbReference type="ARBA" id="ARBA00009048"/>
    </source>
</evidence>
<dbReference type="InterPro" id="IPR000008">
    <property type="entry name" value="C2_dom"/>
</dbReference>
<accession>A0A9J6GVW3</accession>
<dbReference type="OMA" id="ERCRQFP"/>
<dbReference type="Proteomes" id="UP000821853">
    <property type="component" value="Chromosome 8"/>
</dbReference>
<evidence type="ECO:0000259" key="2">
    <source>
        <dbReference type="Pfam" id="PF00168"/>
    </source>
</evidence>
<dbReference type="Pfam" id="PF00168">
    <property type="entry name" value="C2"/>
    <property type="match status" value="1"/>
</dbReference>
<comment type="similarity">
    <text evidence="1">Belongs to the copine family.</text>
</comment>
<evidence type="ECO:0000313" key="4">
    <source>
        <dbReference type="EMBL" id="KAH9379634.1"/>
    </source>
</evidence>
<comment type="caution">
    <text evidence="4">The sequence shown here is derived from an EMBL/GenBank/DDBJ whole genome shotgun (WGS) entry which is preliminary data.</text>
</comment>
<dbReference type="VEuPathDB" id="VectorBase:HLOH_057137"/>
<name>A0A9J6GVW3_HAELO</name>
<dbReference type="InterPro" id="IPR036465">
    <property type="entry name" value="vWFA_dom_sf"/>
</dbReference>
<dbReference type="GO" id="GO:0005886">
    <property type="term" value="C:plasma membrane"/>
    <property type="evidence" value="ECO:0007669"/>
    <property type="project" value="TreeGrafter"/>
</dbReference>
<dbReference type="GO" id="GO:0032991">
    <property type="term" value="C:protein-containing complex"/>
    <property type="evidence" value="ECO:0007669"/>
    <property type="project" value="UniProtKB-ARBA"/>
</dbReference>
<keyword evidence="5" id="KW-1185">Reference proteome</keyword>
<dbReference type="GO" id="GO:0005544">
    <property type="term" value="F:calcium-dependent phospholipid binding"/>
    <property type="evidence" value="ECO:0007669"/>
    <property type="project" value="InterPro"/>
</dbReference>
<dbReference type="SUPFAM" id="SSF53300">
    <property type="entry name" value="vWA-like"/>
    <property type="match status" value="1"/>
</dbReference>
<evidence type="ECO:0008006" key="6">
    <source>
        <dbReference type="Google" id="ProtNLM"/>
    </source>
</evidence>
<dbReference type="PANTHER" id="PTHR10857:SF102">
    <property type="entry name" value="C2 DOMAIN-CONTAINING PROTEIN"/>
    <property type="match status" value="1"/>
</dbReference>
<proteinExistence type="inferred from homology"/>
<sequence length="521" mass="56573">MAAEALKSGDVLDIRLELTWSGVRDRRAGNSWLDTFAVYSVSDGADHSAFRYVQCSQPAKDGCATFATSYQFGEAHLLLFEIFSVNRVSREPESIGRVVCTPLDMVVYMDLPYTRTLVDRQGKKLPGTLTVTPRPENRPAGFVLLELSARQLPQKKLFRSTDAMLELCSQDGSVMFATEVVSGSRSPRWMPLAINAERFPGGLLALRCYDVGLTGDRTFVGQATAVLDELETGTSLELDAPNGVSAALEPRSSDEKPVVCVERCRQFPWTFIDYLHGDFDMHFAFVIDLSSSNGDLSAGSDSRRLYESTISAFDDVIQQFDEEQLLPALGFGARAPTGLMSQPLVFLAANGEPRVQGTRGVLEAYAHSLEKLLPAEPSELAPALTYVSQLARPSRYYVALVLTDGRLDYGLSTLDCLAKAAGSALSVVLLVLGEEGCSNGLRPRRPLPAPTGAARLCAHARSGAVPRPHARAAAGRPGSCARTDHAVPVAQRRRASLRFAVKQSPCSVKKIGYNKFPASFF</sequence>
<dbReference type="InterPro" id="IPR045052">
    <property type="entry name" value="Copine"/>
</dbReference>
<protein>
    <recommendedName>
        <fullName evidence="6">VWFA domain-containing protein</fullName>
    </recommendedName>
</protein>
<dbReference type="InterPro" id="IPR010734">
    <property type="entry name" value="Copine_C"/>
</dbReference>
<feature type="domain" description="C2" evidence="2">
    <location>
        <begin position="147"/>
        <end position="234"/>
    </location>
</feature>
<dbReference type="GO" id="GO:0071277">
    <property type="term" value="P:cellular response to calcium ion"/>
    <property type="evidence" value="ECO:0007669"/>
    <property type="project" value="TreeGrafter"/>
</dbReference>
<evidence type="ECO:0000259" key="3">
    <source>
        <dbReference type="Pfam" id="PF07002"/>
    </source>
</evidence>
<dbReference type="AlphaFoldDB" id="A0A9J6GVW3"/>